<accession>A0A6H9YJP6</accession>
<reference evidence="1 2" key="1">
    <citation type="submission" date="2019-09" db="EMBL/GenBank/DDBJ databases">
        <title>Actinomadura physcomitrii sp. nov., a novel actinomycete isolated from moss [Physcomitrium sphaericum (Ludw) Fuernr].</title>
        <authorList>
            <person name="Zhuang X."/>
            <person name="Liu C."/>
        </authorList>
    </citation>
    <scope>NUCLEOTIDE SEQUENCE [LARGE SCALE GENOMIC DNA]</scope>
    <source>
        <strain evidence="1 2">HMC1</strain>
    </source>
</reference>
<evidence type="ECO:0000313" key="1">
    <source>
        <dbReference type="EMBL" id="KAB2341595.1"/>
    </source>
</evidence>
<gene>
    <name evidence="1" type="ORF">F8566_41420</name>
</gene>
<name>A0A6H9YJP6_9ACTN</name>
<evidence type="ECO:0008006" key="3">
    <source>
        <dbReference type="Google" id="ProtNLM"/>
    </source>
</evidence>
<keyword evidence="2" id="KW-1185">Reference proteome</keyword>
<evidence type="ECO:0000313" key="2">
    <source>
        <dbReference type="Proteomes" id="UP000468735"/>
    </source>
</evidence>
<protein>
    <recommendedName>
        <fullName evidence="3">DUF1214 domain-containing protein</fullName>
    </recommendedName>
</protein>
<sequence>MPGSIDSPQAEPLLPAWNAFLDGLRELAPAMLDKLPGHLRDDPQTQHEIGRLMLSALAARSIDAIAKDGDHPMFLPSLNVVLNVFQPNADTVYKTAHITPGGSYRLRGRAGSLRIAKIGTMAPPSADGAIQASTYHDINSLKTDEDGSFDVLLSPFRPPDHAGDWWELDPRAHTLLLRQVAYDWSAESDPAISIERLDVPPNRPRPAATDLARRLHELAPGVSRTAMLLIEHVAQLQREGFVNKFKVWDVASTHGGLFGQFYYECAYELEHGEALLIESDYPETCAYASLILTNQIFETTDWYNNHSSLNGSQWRLDSDRRLRVVVSATDPGVPNWLDTAGYPTGVVQGRWTDCSSNPLPSARKVAVADVLGMLPPDTPRITRQERERIIRERRARLQQRPLW</sequence>
<comment type="caution">
    <text evidence="1">The sequence shown here is derived from an EMBL/GenBank/DDBJ whole genome shotgun (WGS) entry which is preliminary data.</text>
</comment>
<dbReference type="RefSeq" id="WP_151568384.1">
    <property type="nucleotide sequence ID" value="NZ_WBMT01000025.1"/>
</dbReference>
<dbReference type="EMBL" id="WBMT01000025">
    <property type="protein sequence ID" value="KAB2341595.1"/>
    <property type="molecule type" value="Genomic_DNA"/>
</dbReference>
<dbReference type="OrthoDB" id="3204158at2"/>
<proteinExistence type="predicted"/>
<dbReference type="AlphaFoldDB" id="A0A6H9YJP6"/>
<dbReference type="Proteomes" id="UP000468735">
    <property type="component" value="Unassembled WGS sequence"/>
</dbReference>
<organism evidence="1 2">
    <name type="scientific">Actinomadura rudentiformis</name>
    <dbReference type="NCBI Taxonomy" id="359158"/>
    <lineage>
        <taxon>Bacteria</taxon>
        <taxon>Bacillati</taxon>
        <taxon>Actinomycetota</taxon>
        <taxon>Actinomycetes</taxon>
        <taxon>Streptosporangiales</taxon>
        <taxon>Thermomonosporaceae</taxon>
        <taxon>Actinomadura</taxon>
    </lineage>
</organism>